<proteinExistence type="predicted"/>
<dbReference type="EMBL" id="FQZU01000043">
    <property type="protein sequence ID" value="SHL06597.1"/>
    <property type="molecule type" value="Genomic_DNA"/>
</dbReference>
<keyword evidence="10" id="KW-0812">Transmembrane</keyword>
<name>A0A1M6XKV2_9BACT</name>
<reference evidence="14" key="1">
    <citation type="submission" date="2016-11" db="EMBL/GenBank/DDBJ databases">
        <authorList>
            <person name="Varghese N."/>
            <person name="Submissions S."/>
        </authorList>
    </citation>
    <scope>NUCLEOTIDE SEQUENCE [LARGE SCALE GENOMIC DNA]</scope>
    <source>
        <strain evidence="14">DSM 16219</strain>
    </source>
</reference>
<dbReference type="GO" id="GO:0016020">
    <property type="term" value="C:membrane"/>
    <property type="evidence" value="ECO:0007669"/>
    <property type="project" value="UniProtKB-SubCell"/>
</dbReference>
<dbReference type="SUPFAM" id="SSF47384">
    <property type="entry name" value="Homodimeric domain of signal transducing histidine kinase"/>
    <property type="match status" value="1"/>
</dbReference>
<evidence type="ECO:0000256" key="7">
    <source>
        <dbReference type="ARBA" id="ARBA00022777"/>
    </source>
</evidence>
<keyword evidence="10" id="KW-1133">Transmembrane helix</keyword>
<keyword evidence="7 13" id="KW-0418">Kinase</keyword>
<dbReference type="Proteomes" id="UP000183994">
    <property type="component" value="Unassembled WGS sequence"/>
</dbReference>
<dbReference type="CDD" id="cd00082">
    <property type="entry name" value="HisKA"/>
    <property type="match status" value="1"/>
</dbReference>
<dbReference type="RefSeq" id="WP_073478545.1">
    <property type="nucleotide sequence ID" value="NZ_FQZU01000043.1"/>
</dbReference>
<dbReference type="InterPro" id="IPR036097">
    <property type="entry name" value="HisK_dim/P_sf"/>
</dbReference>
<comment type="subcellular location">
    <subcellularLocation>
        <location evidence="2">Membrane</location>
    </subcellularLocation>
</comment>
<sequence length="518" mass="57977">MSNKDEQASYDAVIAPSSRSVADSIMAIEKALSERPKLSIRFRITMAFTIAFLFSFAIAISSIVFISRLNVNQEHLDRVGALVFNIEQARRHEKNFFLYGAKTDIFDALASIQLATEAFHGKAQGIRPLVSEDIFTQVEAELKEYSALLTEISHAPAMSTAQEDGDKGLEARVRVAGHQVMTHATNLMNQAHLKVRAMAHMFMVAAIFIIILNLIVMIWVATEMARQILQPLGRFVGYAERIGAGDFRPVTPQRKYRDEFSNLAIAINSMVRELLEKHEELLQSRKMAAVGTLTSGIAHELNNPLNNISLTTETLLEGMEDYTREEALEMLRDIFVQVERASGTVKNLLDFTRKDQARFEPVDLGEVVESSFQLVENECSLNEVETQNLIDIGLPKARANFRNLQQVLLNMFLNAIHAMPQGGRIDVESHLEGDWLKMDIADTGSGIEKKNLERIFDPFFTTKEVGRGTGLGLSVSYGIIEKMGGRITVASEEGEGTTFSIFLPVWREEDLDHDAHEQ</sequence>
<dbReference type="InterPro" id="IPR003660">
    <property type="entry name" value="HAMP_dom"/>
</dbReference>
<dbReference type="Gene3D" id="3.30.565.10">
    <property type="entry name" value="Histidine kinase-like ATPase, C-terminal domain"/>
    <property type="match status" value="1"/>
</dbReference>
<dbReference type="InterPro" id="IPR004358">
    <property type="entry name" value="Sig_transdc_His_kin-like_C"/>
</dbReference>
<evidence type="ECO:0000256" key="5">
    <source>
        <dbReference type="ARBA" id="ARBA00022679"/>
    </source>
</evidence>
<evidence type="ECO:0000256" key="4">
    <source>
        <dbReference type="ARBA" id="ARBA00022553"/>
    </source>
</evidence>
<dbReference type="Gene3D" id="6.10.340.10">
    <property type="match status" value="1"/>
</dbReference>
<evidence type="ECO:0000256" key="2">
    <source>
        <dbReference type="ARBA" id="ARBA00004370"/>
    </source>
</evidence>
<evidence type="ECO:0000313" key="14">
    <source>
        <dbReference type="Proteomes" id="UP000183994"/>
    </source>
</evidence>
<dbReference type="InterPro" id="IPR036890">
    <property type="entry name" value="HATPase_C_sf"/>
</dbReference>
<dbReference type="InterPro" id="IPR003661">
    <property type="entry name" value="HisK_dim/P_dom"/>
</dbReference>
<feature type="domain" description="Histidine kinase" evidence="11">
    <location>
        <begin position="296"/>
        <end position="507"/>
    </location>
</feature>
<dbReference type="EC" id="2.7.13.3" evidence="3"/>
<organism evidence="13 14">
    <name type="scientific">Desulfatibacillum alkenivorans DSM 16219</name>
    <dbReference type="NCBI Taxonomy" id="1121393"/>
    <lineage>
        <taxon>Bacteria</taxon>
        <taxon>Pseudomonadati</taxon>
        <taxon>Thermodesulfobacteriota</taxon>
        <taxon>Desulfobacteria</taxon>
        <taxon>Desulfobacterales</taxon>
        <taxon>Desulfatibacillaceae</taxon>
        <taxon>Desulfatibacillum</taxon>
    </lineage>
</organism>
<dbReference type="STRING" id="1121393.SAMN02745216_04558"/>
<dbReference type="InterPro" id="IPR005467">
    <property type="entry name" value="His_kinase_dom"/>
</dbReference>
<keyword evidence="8" id="KW-0067">ATP-binding</keyword>
<evidence type="ECO:0000256" key="3">
    <source>
        <dbReference type="ARBA" id="ARBA00012438"/>
    </source>
</evidence>
<dbReference type="Pfam" id="PF02518">
    <property type="entry name" value="HATPase_c"/>
    <property type="match status" value="1"/>
</dbReference>
<dbReference type="SMART" id="SM00387">
    <property type="entry name" value="HATPase_c"/>
    <property type="match status" value="1"/>
</dbReference>
<gene>
    <name evidence="13" type="ORF">SAMN02745216_04558</name>
</gene>
<dbReference type="SUPFAM" id="SSF158472">
    <property type="entry name" value="HAMP domain-like"/>
    <property type="match status" value="1"/>
</dbReference>
<dbReference type="SMART" id="SM00388">
    <property type="entry name" value="HisKA"/>
    <property type="match status" value="1"/>
</dbReference>
<dbReference type="PRINTS" id="PR00344">
    <property type="entry name" value="BCTRLSENSOR"/>
</dbReference>
<evidence type="ECO:0000256" key="8">
    <source>
        <dbReference type="ARBA" id="ARBA00022840"/>
    </source>
</evidence>
<keyword evidence="4" id="KW-0597">Phosphoprotein</keyword>
<dbReference type="InterPro" id="IPR003594">
    <property type="entry name" value="HATPase_dom"/>
</dbReference>
<accession>A0A1M6XKV2</accession>
<dbReference type="Pfam" id="PF00672">
    <property type="entry name" value="HAMP"/>
    <property type="match status" value="1"/>
</dbReference>
<dbReference type="SUPFAM" id="SSF55874">
    <property type="entry name" value="ATPase domain of HSP90 chaperone/DNA topoisomerase II/histidine kinase"/>
    <property type="match status" value="1"/>
</dbReference>
<keyword evidence="14" id="KW-1185">Reference proteome</keyword>
<dbReference type="Gene3D" id="1.10.287.130">
    <property type="match status" value="1"/>
</dbReference>
<evidence type="ECO:0000259" key="12">
    <source>
        <dbReference type="PROSITE" id="PS50885"/>
    </source>
</evidence>
<evidence type="ECO:0000313" key="13">
    <source>
        <dbReference type="EMBL" id="SHL06597.1"/>
    </source>
</evidence>
<dbReference type="PROSITE" id="PS50109">
    <property type="entry name" value="HIS_KIN"/>
    <property type="match status" value="1"/>
</dbReference>
<evidence type="ECO:0000256" key="6">
    <source>
        <dbReference type="ARBA" id="ARBA00022741"/>
    </source>
</evidence>
<feature type="domain" description="HAMP" evidence="12">
    <location>
        <begin position="226"/>
        <end position="279"/>
    </location>
</feature>
<evidence type="ECO:0000256" key="9">
    <source>
        <dbReference type="ARBA" id="ARBA00023012"/>
    </source>
</evidence>
<keyword evidence="5" id="KW-0808">Transferase</keyword>
<protein>
    <recommendedName>
        <fullName evidence="3">histidine kinase</fullName>
        <ecNumber evidence="3">2.7.13.3</ecNumber>
    </recommendedName>
</protein>
<dbReference type="SMART" id="SM00304">
    <property type="entry name" value="HAMP"/>
    <property type="match status" value="1"/>
</dbReference>
<dbReference type="PANTHER" id="PTHR43065:SF46">
    <property type="entry name" value="C4-DICARBOXYLATE TRANSPORT SENSOR PROTEIN DCTB"/>
    <property type="match status" value="1"/>
</dbReference>
<dbReference type="GO" id="GO:0000155">
    <property type="term" value="F:phosphorelay sensor kinase activity"/>
    <property type="evidence" value="ECO:0007669"/>
    <property type="project" value="InterPro"/>
</dbReference>
<dbReference type="PROSITE" id="PS50885">
    <property type="entry name" value="HAMP"/>
    <property type="match status" value="1"/>
</dbReference>
<dbReference type="GO" id="GO:0005524">
    <property type="term" value="F:ATP binding"/>
    <property type="evidence" value="ECO:0007669"/>
    <property type="project" value="UniProtKB-KW"/>
</dbReference>
<keyword evidence="6" id="KW-0547">Nucleotide-binding</keyword>
<dbReference type="CDD" id="cd06225">
    <property type="entry name" value="HAMP"/>
    <property type="match status" value="1"/>
</dbReference>
<evidence type="ECO:0000256" key="1">
    <source>
        <dbReference type="ARBA" id="ARBA00000085"/>
    </source>
</evidence>
<dbReference type="Pfam" id="PF00512">
    <property type="entry name" value="HisKA"/>
    <property type="match status" value="1"/>
</dbReference>
<keyword evidence="10" id="KW-0472">Membrane</keyword>
<feature type="transmembrane region" description="Helical" evidence="10">
    <location>
        <begin position="197"/>
        <end position="221"/>
    </location>
</feature>
<comment type="catalytic activity">
    <reaction evidence="1">
        <text>ATP + protein L-histidine = ADP + protein N-phospho-L-histidine.</text>
        <dbReference type="EC" id="2.7.13.3"/>
    </reaction>
</comment>
<evidence type="ECO:0000259" key="11">
    <source>
        <dbReference type="PROSITE" id="PS50109"/>
    </source>
</evidence>
<dbReference type="PANTHER" id="PTHR43065">
    <property type="entry name" value="SENSOR HISTIDINE KINASE"/>
    <property type="match status" value="1"/>
</dbReference>
<dbReference type="AlphaFoldDB" id="A0A1M6XKV2"/>
<dbReference type="OrthoDB" id="224978at2"/>
<keyword evidence="9" id="KW-0902">Two-component regulatory system</keyword>
<evidence type="ECO:0000256" key="10">
    <source>
        <dbReference type="SAM" id="Phobius"/>
    </source>
</evidence>
<feature type="transmembrane region" description="Helical" evidence="10">
    <location>
        <begin position="44"/>
        <end position="66"/>
    </location>
</feature>